<dbReference type="PROSITE" id="PS51510">
    <property type="entry name" value="PHOSPHAGEN_KINASE_C"/>
    <property type="match status" value="1"/>
</dbReference>
<feature type="binding site" evidence="5 6">
    <location>
        <position position="110"/>
    </location>
    <ligand>
        <name>ATP</name>
        <dbReference type="ChEBI" id="CHEBI:30616"/>
    </ligand>
</feature>
<gene>
    <name evidence="5" type="primary">mcsB</name>
    <name evidence="10" type="ORF">CE561_13025</name>
    <name evidence="9" type="ORF">Thert_01864</name>
</gene>
<dbReference type="InterPro" id="IPR023660">
    <property type="entry name" value="Arg_Kinase"/>
</dbReference>
<keyword evidence="2 5" id="KW-0547">Nucleotide-binding</keyword>
<dbReference type="PANTHER" id="PTHR11547:SF38">
    <property type="entry name" value="ARGININE KINASE 1-RELATED"/>
    <property type="match status" value="1"/>
</dbReference>
<evidence type="ECO:0000313" key="11">
    <source>
        <dbReference type="Proteomes" id="UP000214975"/>
    </source>
</evidence>
<evidence type="ECO:0000256" key="1">
    <source>
        <dbReference type="ARBA" id="ARBA00022679"/>
    </source>
</evidence>
<dbReference type="InterPro" id="IPR000749">
    <property type="entry name" value="ATP-guanido_PTrfase"/>
</dbReference>
<evidence type="ECO:0000256" key="4">
    <source>
        <dbReference type="ARBA" id="ARBA00022840"/>
    </source>
</evidence>
<comment type="activity regulation">
    <text evidence="5">Appears to be allosterically activated by the binding of pArg-containing polypeptides to the pArg-binding pocket localized in the C-terminal domain of McsB.</text>
</comment>
<keyword evidence="3 5" id="KW-0418">Kinase</keyword>
<evidence type="ECO:0000256" key="7">
    <source>
        <dbReference type="RuleBase" id="RU000505"/>
    </source>
</evidence>
<comment type="caution">
    <text evidence="5">Lacks conserved residue(s) required for the propagation of feature annotation.</text>
</comment>
<evidence type="ECO:0000313" key="9">
    <source>
        <dbReference type="EMBL" id="AST57845.1"/>
    </source>
</evidence>
<dbReference type="InterPro" id="IPR022415">
    <property type="entry name" value="ATP-guanido_PTrfase_AS"/>
</dbReference>
<feature type="binding site" evidence="6">
    <location>
        <begin position="192"/>
        <end position="197"/>
    </location>
    <ligand>
        <name>ATP</name>
        <dbReference type="ChEBI" id="CHEBI:30616"/>
    </ligand>
</feature>
<dbReference type="GO" id="GO:1990424">
    <property type="term" value="F:protein arginine kinase activity"/>
    <property type="evidence" value="ECO:0007669"/>
    <property type="project" value="UniProtKB-EC"/>
</dbReference>
<feature type="binding site" evidence="5 6">
    <location>
        <position position="76"/>
    </location>
    <ligand>
        <name>ATP</name>
        <dbReference type="ChEBI" id="CHEBI:30616"/>
    </ligand>
</feature>
<dbReference type="PANTHER" id="PTHR11547">
    <property type="entry name" value="ARGININE OR CREATINE KINASE"/>
    <property type="match status" value="1"/>
</dbReference>
<feature type="short sequence motif" description="RDXXRA motif of the pArg binding pocket involved in allosteric regulation" evidence="5">
    <location>
        <begin position="321"/>
        <end position="326"/>
    </location>
</feature>
<dbReference type="InterPro" id="IPR014746">
    <property type="entry name" value="Gln_synth/guanido_kin_cat_dom"/>
</dbReference>
<evidence type="ECO:0000256" key="2">
    <source>
        <dbReference type="ARBA" id="ARBA00022741"/>
    </source>
</evidence>
<evidence type="ECO:0000313" key="12">
    <source>
        <dbReference type="Proteomes" id="UP000215301"/>
    </source>
</evidence>
<evidence type="ECO:0000313" key="10">
    <source>
        <dbReference type="EMBL" id="OXT05205.1"/>
    </source>
</evidence>
<keyword evidence="1 5" id="KW-0808">Transferase</keyword>
<feature type="binding site" evidence="5 6">
    <location>
        <begin position="161"/>
        <end position="165"/>
    </location>
    <ligand>
        <name>ATP</name>
        <dbReference type="ChEBI" id="CHEBI:30616"/>
    </ligand>
</feature>
<dbReference type="HAMAP" id="MF_00602">
    <property type="entry name" value="Prot_Arg_kinase"/>
    <property type="match status" value="1"/>
</dbReference>
<dbReference type="AlphaFoldDB" id="A0A231VAJ8"/>
<dbReference type="NCBIfam" id="NF002194">
    <property type="entry name" value="PRK01059.1-4"/>
    <property type="match status" value="1"/>
</dbReference>
<dbReference type="EMBL" id="NKHD01000062">
    <property type="protein sequence ID" value="OXT05205.1"/>
    <property type="molecule type" value="Genomic_DNA"/>
</dbReference>
<dbReference type="EMBL" id="CP016893">
    <property type="protein sequence ID" value="AST57845.1"/>
    <property type="molecule type" value="Genomic_DNA"/>
</dbReference>
<sequence>MFDHDNDVVISSRIRLARNLSDIPFPSVMTESEADKVKELVKKAIFDSKTILSTQFSEYDMKKITPLERQSLVERHLISPDLAQNTKNGSALIKNDGTISILINEEDHLRIQTIFNGLNLKEAWDLADKIDDLIEENLSYAFNEKLGYLTACPTNVGTGIRASVMVHLPALTITGQIGNILNSVSKIGIAVRGMYGEGTQSLGDIYQISNQVTLGQSEIEIIENLEGIVKQIINNERKAREDLYKRRKVQIEDRIGRAYGLLTNAKVMSTQEFMRLISDVRLGAVLNIINIDIQKIDEITTHIQPGNLQKIIGKQLEPYERDVKRAEYVSKLIRS</sequence>
<proteinExistence type="inferred from homology"/>
<dbReference type="GO" id="GO:0004111">
    <property type="term" value="F:creatine kinase activity"/>
    <property type="evidence" value="ECO:0007669"/>
    <property type="project" value="InterPro"/>
</dbReference>
<organism evidence="10 12">
    <name type="scientific">Thermoanaerobacterium thermosaccharolyticum</name>
    <name type="common">Clostridium thermosaccharolyticum</name>
    <dbReference type="NCBI Taxonomy" id="1517"/>
    <lineage>
        <taxon>Bacteria</taxon>
        <taxon>Bacillati</taxon>
        <taxon>Bacillota</taxon>
        <taxon>Clostridia</taxon>
        <taxon>Thermoanaerobacterales</taxon>
        <taxon>Thermoanaerobacteraceae</taxon>
        <taxon>Thermoanaerobacterium</taxon>
    </lineage>
</organism>
<comment type="catalytic activity">
    <reaction evidence="5">
        <text>L-arginyl-[protein] + ATP = N(omega)-phospho-L-arginyl-[protein] + ADP + H(+)</text>
        <dbReference type="Rhea" id="RHEA:43384"/>
        <dbReference type="Rhea" id="RHEA-COMP:10532"/>
        <dbReference type="Rhea" id="RHEA-COMP:10533"/>
        <dbReference type="ChEBI" id="CHEBI:15378"/>
        <dbReference type="ChEBI" id="CHEBI:29965"/>
        <dbReference type="ChEBI" id="CHEBI:30616"/>
        <dbReference type="ChEBI" id="CHEBI:83226"/>
        <dbReference type="ChEBI" id="CHEBI:456216"/>
        <dbReference type="EC" id="2.7.14.1"/>
    </reaction>
</comment>
<dbReference type="Proteomes" id="UP000214975">
    <property type="component" value="Chromosome"/>
</dbReference>
<comment type="similarity">
    <text evidence="5 6 7">Belongs to the ATP:guanido phosphotransferase family.</text>
</comment>
<dbReference type="Gene3D" id="3.30.590.10">
    <property type="entry name" value="Glutamine synthetase/guanido kinase, catalytic domain"/>
    <property type="match status" value="1"/>
</dbReference>
<feature type="domain" description="Phosphagen kinase C-terminal" evidence="8">
    <location>
        <begin position="8"/>
        <end position="239"/>
    </location>
</feature>
<dbReference type="Proteomes" id="UP000215301">
    <property type="component" value="Unassembled WGS sequence"/>
</dbReference>
<accession>A0A231VAJ8</accession>
<reference evidence="10 12" key="2">
    <citation type="submission" date="2017-06" db="EMBL/GenBank/DDBJ databases">
        <title>Isolation and characterization of a thermophilic and butanogenic Thermoanaerobacterium thermosaccharolyticum M5 capable of efficient degradation of hemicellulose.</title>
        <authorList>
            <person name="Xin F."/>
            <person name="Jiang Y."/>
        </authorList>
    </citation>
    <scope>NUCLEOTIDE SEQUENCE [LARGE SCALE GENOMIC DNA]</scope>
    <source>
        <strain evidence="10 12">M5</strain>
    </source>
</reference>
<dbReference type="CDD" id="cd07930">
    <property type="entry name" value="bacterial_phosphagen_kinase"/>
    <property type="match status" value="1"/>
</dbReference>
<evidence type="ECO:0000256" key="6">
    <source>
        <dbReference type="PROSITE-ProRule" id="PRU00843"/>
    </source>
</evidence>
<dbReference type="InterPro" id="IPR022414">
    <property type="entry name" value="ATP-guanido_PTrfase_cat"/>
</dbReference>
<keyword evidence="4 5" id="KW-0067">ATP-binding</keyword>
<evidence type="ECO:0000256" key="5">
    <source>
        <dbReference type="HAMAP-Rule" id="MF_00602"/>
    </source>
</evidence>
<dbReference type="SUPFAM" id="SSF55931">
    <property type="entry name" value="Glutamine synthetase/guanido kinase"/>
    <property type="match status" value="1"/>
</dbReference>
<dbReference type="Pfam" id="PF00217">
    <property type="entry name" value="ATP-gua_Ptrans"/>
    <property type="match status" value="1"/>
</dbReference>
<comment type="function">
    <text evidence="5">Catalyzes the specific phosphorylation of arginine residues in proteins.</text>
</comment>
<dbReference type="GO" id="GO:0005615">
    <property type="term" value="C:extracellular space"/>
    <property type="evidence" value="ECO:0007669"/>
    <property type="project" value="TreeGrafter"/>
</dbReference>
<keyword evidence="5" id="KW-0021">Allosteric enzyme</keyword>
<name>A0A231VAJ8_THETR</name>
<protein>
    <recommendedName>
        <fullName evidence="5">Protein-arginine kinase</fullName>
        <ecNumber evidence="5">2.7.14.1</ecNumber>
    </recommendedName>
</protein>
<dbReference type="GO" id="GO:0046314">
    <property type="term" value="P:phosphocreatine biosynthetic process"/>
    <property type="evidence" value="ECO:0007669"/>
    <property type="project" value="InterPro"/>
</dbReference>
<evidence type="ECO:0000259" key="8">
    <source>
        <dbReference type="PROSITE" id="PS51510"/>
    </source>
</evidence>
<feature type="binding site" evidence="5 6">
    <location>
        <begin position="11"/>
        <end position="15"/>
    </location>
    <ligand>
        <name>ATP</name>
        <dbReference type="ChEBI" id="CHEBI:30616"/>
    </ligand>
</feature>
<evidence type="ECO:0000256" key="3">
    <source>
        <dbReference type="ARBA" id="ARBA00022777"/>
    </source>
</evidence>
<reference evidence="9 11" key="1">
    <citation type="submission" date="2016-08" db="EMBL/GenBank/DDBJ databases">
        <title>A novel genetic cassette of butanologenic Thermoanaerobacterium thermosaccharolyticum that directly convert cellulose to butanol.</title>
        <authorList>
            <person name="Li T."/>
            <person name="He J."/>
        </authorList>
    </citation>
    <scope>NUCLEOTIDE SEQUENCE [LARGE SCALE GENOMIC DNA]</scope>
    <source>
        <strain evidence="9 11">TG57</strain>
    </source>
</reference>
<dbReference type="EC" id="2.7.14.1" evidence="5"/>
<dbReference type="RefSeq" id="WP_015310871.1">
    <property type="nucleotide sequence ID" value="NZ_CP016893.1"/>
</dbReference>
<dbReference type="GO" id="GO:0005524">
    <property type="term" value="F:ATP binding"/>
    <property type="evidence" value="ECO:0007669"/>
    <property type="project" value="UniProtKB-UniRule"/>
</dbReference>
<dbReference type="PROSITE" id="PS00112">
    <property type="entry name" value="PHOSPHAGEN_KINASE"/>
    <property type="match status" value="1"/>
</dbReference>